<evidence type="ECO:0000256" key="1">
    <source>
        <dbReference type="SAM" id="MobiDB-lite"/>
    </source>
</evidence>
<dbReference type="AlphaFoldDB" id="A0AAQ3JP89"/>
<dbReference type="EMBL" id="CP136890">
    <property type="protein sequence ID" value="WOK92717.1"/>
    <property type="molecule type" value="Genomic_DNA"/>
</dbReference>
<sequence length="131" mass="13578">MCSNVFSILIENIKGRALGNQTSPVQSCHEGARPPPRRLVPQLDPLALCRRSRCGSEAPGGGGGGGGGSAIDGEALQRGAAAALGEVCSGYQRLVADPRKRERGRKKERTSGSDNEMGSGDDFAQGGRGEQ</sequence>
<feature type="region of interest" description="Disordered" evidence="1">
    <location>
        <begin position="52"/>
        <end position="72"/>
    </location>
</feature>
<protein>
    <submittedName>
        <fullName evidence="2">Uncharacterized protein</fullName>
    </submittedName>
</protein>
<feature type="region of interest" description="Disordered" evidence="1">
    <location>
        <begin position="20"/>
        <end position="40"/>
    </location>
</feature>
<organism evidence="2 3">
    <name type="scientific">Canna indica</name>
    <name type="common">Indian-shot</name>
    <dbReference type="NCBI Taxonomy" id="4628"/>
    <lineage>
        <taxon>Eukaryota</taxon>
        <taxon>Viridiplantae</taxon>
        <taxon>Streptophyta</taxon>
        <taxon>Embryophyta</taxon>
        <taxon>Tracheophyta</taxon>
        <taxon>Spermatophyta</taxon>
        <taxon>Magnoliopsida</taxon>
        <taxon>Liliopsida</taxon>
        <taxon>Zingiberales</taxon>
        <taxon>Cannaceae</taxon>
        <taxon>Canna</taxon>
    </lineage>
</organism>
<keyword evidence="3" id="KW-1185">Reference proteome</keyword>
<feature type="region of interest" description="Disordered" evidence="1">
    <location>
        <begin position="95"/>
        <end position="131"/>
    </location>
</feature>
<dbReference type="Proteomes" id="UP001327560">
    <property type="component" value="Chromosome 1"/>
</dbReference>
<name>A0AAQ3JP89_9LILI</name>
<accession>A0AAQ3JP89</accession>
<feature type="compositionally biased region" description="Gly residues" evidence="1">
    <location>
        <begin position="58"/>
        <end position="70"/>
    </location>
</feature>
<reference evidence="2 3" key="1">
    <citation type="submission" date="2023-10" db="EMBL/GenBank/DDBJ databases">
        <title>Chromosome-scale genome assembly provides insights into flower coloration mechanisms of Canna indica.</title>
        <authorList>
            <person name="Li C."/>
        </authorList>
    </citation>
    <scope>NUCLEOTIDE SEQUENCE [LARGE SCALE GENOMIC DNA]</scope>
    <source>
        <tissue evidence="2">Flower</tissue>
    </source>
</reference>
<proteinExistence type="predicted"/>
<evidence type="ECO:0000313" key="2">
    <source>
        <dbReference type="EMBL" id="WOK92717.1"/>
    </source>
</evidence>
<evidence type="ECO:0000313" key="3">
    <source>
        <dbReference type="Proteomes" id="UP001327560"/>
    </source>
</evidence>
<gene>
    <name evidence="2" type="ORF">Cni_G01408</name>
</gene>